<keyword evidence="2" id="KW-1185">Reference proteome</keyword>
<gene>
    <name evidence="1" type="ORF">FH779_03390</name>
</gene>
<protein>
    <submittedName>
        <fullName evidence="1">Uncharacterized protein</fullName>
    </submittedName>
</protein>
<dbReference type="AlphaFoldDB" id="A0A7H9DQN9"/>
<organism evidence="1 2">
    <name type="scientific">Empedobacter falsenii</name>
    <dbReference type="NCBI Taxonomy" id="343874"/>
    <lineage>
        <taxon>Bacteria</taxon>
        <taxon>Pseudomonadati</taxon>
        <taxon>Bacteroidota</taxon>
        <taxon>Flavobacteriia</taxon>
        <taxon>Flavobacteriales</taxon>
        <taxon>Weeksellaceae</taxon>
        <taxon>Empedobacter</taxon>
    </lineage>
</organism>
<dbReference type="EMBL" id="CP040908">
    <property type="protein sequence ID" value="QLL57189.1"/>
    <property type="molecule type" value="Genomic_DNA"/>
</dbReference>
<dbReference type="KEGG" id="efal:FH779_03390"/>
<proteinExistence type="predicted"/>
<evidence type="ECO:0000313" key="1">
    <source>
        <dbReference type="EMBL" id="QLL57189.1"/>
    </source>
</evidence>
<sequence>MTNDYLRDLDDWDEESQQILLSLAKNNEFISFEELEKGVFGKDPFEKIRINENSNRLVSPFYKEFGLEEGESIKVDVPISIFNYTGKKTSSNKKSTEEDSPNEKPKEVHGYAYETHVQVEDTGTKVFEAYDKEKSSFNPYHVKLYYEKLNNQYFNFSGRNCIVNIGNTYYQNFMSQFPKQKIRSWYDNRTKSIIVDSIELEAKYTKLVLDSVHQDNQLSEVDIYKAIKLNAWSKSESGSILNAIGSINDGMAEAVAKIAEFIGKSKIAEKRYLADRNDYQPYLVEKAVSSPTVISIGIGISVLEKLVQKNLNLLKKLNVENYLPSGFKKVIEELTGFTTKVNTMIKSAVTIVADIAGEYLKLVNAFVCGLIM</sequence>
<evidence type="ECO:0000313" key="2">
    <source>
        <dbReference type="Proteomes" id="UP000510643"/>
    </source>
</evidence>
<reference evidence="1 2" key="1">
    <citation type="submission" date="2019-06" db="EMBL/GenBank/DDBJ databases">
        <title>Emergence of pandrug resistant Empedobacter falsenii in China.</title>
        <authorList>
            <person name="Dong N."/>
            <person name="Chen S."/>
            <person name="Zhang R."/>
        </authorList>
    </citation>
    <scope>NUCLEOTIDE SEQUENCE [LARGE SCALE GENOMIC DNA]</scope>
    <source>
        <strain evidence="1 2">1681-1</strain>
    </source>
</reference>
<dbReference type="Proteomes" id="UP000510643">
    <property type="component" value="Chromosome"/>
</dbReference>
<dbReference type="RefSeq" id="WP_180906053.1">
    <property type="nucleotide sequence ID" value="NZ_CP040908.1"/>
</dbReference>
<accession>A0A7H9DQN9</accession>
<dbReference type="GeneID" id="78400480"/>
<name>A0A7H9DQN9_9FLAO</name>